<dbReference type="Gene3D" id="4.10.240.10">
    <property type="entry name" value="Zn(2)-C6 fungal-type DNA-binding domain"/>
    <property type="match status" value="1"/>
</dbReference>
<evidence type="ECO:0000256" key="2">
    <source>
        <dbReference type="ARBA" id="ARBA00022723"/>
    </source>
</evidence>
<keyword evidence="4 7" id="KW-0863">Zinc-finger</keyword>
<dbReference type="PROSITE" id="PS50157">
    <property type="entry name" value="ZINC_FINGER_C2H2_2"/>
    <property type="match status" value="1"/>
</dbReference>
<dbReference type="Proteomes" id="UP001175000">
    <property type="component" value="Unassembled WGS sequence"/>
</dbReference>
<evidence type="ECO:0000259" key="9">
    <source>
        <dbReference type="PROSITE" id="PS50048"/>
    </source>
</evidence>
<organism evidence="11 12">
    <name type="scientific">Immersiella caudata</name>
    <dbReference type="NCBI Taxonomy" id="314043"/>
    <lineage>
        <taxon>Eukaryota</taxon>
        <taxon>Fungi</taxon>
        <taxon>Dikarya</taxon>
        <taxon>Ascomycota</taxon>
        <taxon>Pezizomycotina</taxon>
        <taxon>Sordariomycetes</taxon>
        <taxon>Sordariomycetidae</taxon>
        <taxon>Sordariales</taxon>
        <taxon>Lasiosphaeriaceae</taxon>
        <taxon>Immersiella</taxon>
    </lineage>
</organism>
<accession>A0AA40CAU9</accession>
<dbReference type="Pfam" id="PF04082">
    <property type="entry name" value="Fungal_trans"/>
    <property type="match status" value="1"/>
</dbReference>
<dbReference type="PANTHER" id="PTHR40626:SF3">
    <property type="entry name" value="TRANSCRIPTION FACTOR WITH C2H2 AND ZN(2)-CYS(6) DNA BINDING DOMAIN (EUROFUNG)-RELATED"/>
    <property type="match status" value="1"/>
</dbReference>
<evidence type="ECO:0000256" key="5">
    <source>
        <dbReference type="ARBA" id="ARBA00022833"/>
    </source>
</evidence>
<evidence type="ECO:0000256" key="7">
    <source>
        <dbReference type="PROSITE-ProRule" id="PRU00042"/>
    </source>
</evidence>
<dbReference type="GO" id="GO:0005634">
    <property type="term" value="C:nucleus"/>
    <property type="evidence" value="ECO:0007669"/>
    <property type="project" value="UniProtKB-SubCell"/>
</dbReference>
<evidence type="ECO:0000313" key="12">
    <source>
        <dbReference type="Proteomes" id="UP001175000"/>
    </source>
</evidence>
<dbReference type="InterPro" id="IPR013087">
    <property type="entry name" value="Znf_C2H2_type"/>
</dbReference>
<dbReference type="AlphaFoldDB" id="A0AA40CAU9"/>
<keyword evidence="5" id="KW-0862">Zinc</keyword>
<dbReference type="PROSITE" id="PS00028">
    <property type="entry name" value="ZINC_FINGER_C2H2_1"/>
    <property type="match status" value="1"/>
</dbReference>
<evidence type="ECO:0000256" key="3">
    <source>
        <dbReference type="ARBA" id="ARBA00022737"/>
    </source>
</evidence>
<proteinExistence type="predicted"/>
<reference evidence="11" key="1">
    <citation type="submission" date="2023-06" db="EMBL/GenBank/DDBJ databases">
        <title>Genome-scale phylogeny and comparative genomics of the fungal order Sordariales.</title>
        <authorList>
            <consortium name="Lawrence Berkeley National Laboratory"/>
            <person name="Hensen N."/>
            <person name="Bonometti L."/>
            <person name="Westerberg I."/>
            <person name="Brannstrom I.O."/>
            <person name="Guillou S."/>
            <person name="Cros-Aarteil S."/>
            <person name="Calhoun S."/>
            <person name="Haridas S."/>
            <person name="Kuo A."/>
            <person name="Mondo S."/>
            <person name="Pangilinan J."/>
            <person name="Riley R."/>
            <person name="Labutti K."/>
            <person name="Andreopoulos B."/>
            <person name="Lipzen A."/>
            <person name="Chen C."/>
            <person name="Yanf M."/>
            <person name="Daum C."/>
            <person name="Ng V."/>
            <person name="Clum A."/>
            <person name="Steindorff A."/>
            <person name="Ohm R."/>
            <person name="Martin F."/>
            <person name="Silar P."/>
            <person name="Natvig D."/>
            <person name="Lalanne C."/>
            <person name="Gautier V."/>
            <person name="Ament-Velasquez S.L."/>
            <person name="Kruys A."/>
            <person name="Hutchinson M.I."/>
            <person name="Powell A.J."/>
            <person name="Barry K."/>
            <person name="Miller A.N."/>
            <person name="Grigoriev I.V."/>
            <person name="Debuchy R."/>
            <person name="Gladieux P."/>
            <person name="Thoren M.H."/>
            <person name="Johannesson H."/>
        </authorList>
    </citation>
    <scope>NUCLEOTIDE SEQUENCE</scope>
    <source>
        <strain evidence="11">CBS 606.72</strain>
    </source>
</reference>
<keyword evidence="3" id="KW-0677">Repeat</keyword>
<dbReference type="SUPFAM" id="SSF57701">
    <property type="entry name" value="Zn2/Cys6 DNA-binding domain"/>
    <property type="match status" value="1"/>
</dbReference>
<feature type="domain" description="Zn(2)-C6 fungal-type" evidence="9">
    <location>
        <begin position="71"/>
        <end position="100"/>
    </location>
</feature>
<feature type="compositionally biased region" description="Basic and acidic residues" evidence="8">
    <location>
        <begin position="681"/>
        <end position="690"/>
    </location>
</feature>
<dbReference type="PANTHER" id="PTHR40626">
    <property type="entry name" value="MIP31509P"/>
    <property type="match status" value="1"/>
</dbReference>
<evidence type="ECO:0000256" key="1">
    <source>
        <dbReference type="ARBA" id="ARBA00004123"/>
    </source>
</evidence>
<dbReference type="InterPro" id="IPR007219">
    <property type="entry name" value="XnlR_reg_dom"/>
</dbReference>
<keyword evidence="12" id="KW-1185">Reference proteome</keyword>
<evidence type="ECO:0000256" key="6">
    <source>
        <dbReference type="ARBA" id="ARBA00023242"/>
    </source>
</evidence>
<dbReference type="Gene3D" id="3.30.160.60">
    <property type="entry name" value="Classic Zinc Finger"/>
    <property type="match status" value="2"/>
</dbReference>
<dbReference type="InterPro" id="IPR001138">
    <property type="entry name" value="Zn2Cys6_DnaBD"/>
</dbReference>
<evidence type="ECO:0000256" key="8">
    <source>
        <dbReference type="SAM" id="MobiDB-lite"/>
    </source>
</evidence>
<protein>
    <submittedName>
        <fullName evidence="11">Uncharacterized protein</fullName>
    </submittedName>
</protein>
<keyword evidence="2" id="KW-0479">Metal-binding</keyword>
<dbReference type="GO" id="GO:0006351">
    <property type="term" value="P:DNA-templated transcription"/>
    <property type="evidence" value="ECO:0007669"/>
    <property type="project" value="InterPro"/>
</dbReference>
<name>A0AA40CAU9_9PEZI</name>
<dbReference type="InterPro" id="IPR051059">
    <property type="entry name" value="VerF-like"/>
</dbReference>
<dbReference type="GO" id="GO:0000978">
    <property type="term" value="F:RNA polymerase II cis-regulatory region sequence-specific DNA binding"/>
    <property type="evidence" value="ECO:0007669"/>
    <property type="project" value="InterPro"/>
</dbReference>
<evidence type="ECO:0000256" key="4">
    <source>
        <dbReference type="ARBA" id="ARBA00022771"/>
    </source>
</evidence>
<dbReference type="CDD" id="cd00067">
    <property type="entry name" value="GAL4"/>
    <property type="match status" value="1"/>
</dbReference>
<sequence>MPDAGGLYRCPVCFKGYKRREHLQRHRSTHTSERPHRCIVCNASFQRTDVLKRHLQTCDGTSTISSTRRRACDRCVRQKKACNSLQPCQNCEKRAVRCEYFIASSVAAASSSSSSSAQPWDPLGKLRAADFNGGLTPHFDYRDVELGSIASSTPESHHQFPLVNNPTAEDVWFDIEYNHDPALAQVSSSEDTDLLPVPEYRGYSFEFLYDFTSRTGLVSSFECATLERRQQIVAAFDHAYISNLEHFIPTPLQYDPAADDHSMSGQYGDHGDVVQPVIPGTSWLSSPIVAKLQDIVLQIKRVVTFRPNNSVVDLTWTPALEQKCIEFFSPYKFAKFMELYWSVWHPNVSIIHRPTFDQSSSKSALLAAMALLGACVSPDSQDNLDARLWFNCVEEMVFTDADFRSDTESADETDLSSTMLPISPKLQALQAAYVICLYQNWEGADASKRRIRRHRFSTVVSVARDMGIGNARHLDYNREIEFHWDEYVIREELIRTFIWIFLLDTAFVIFNNLPHRMVIKEMRMHMASPEACFQAVSAQECFQEIHALMPPSSPFCSIHLRDAIEGFCAETLSAETQQRFSQLGALNLFTIVSAFHYMIFQHQNSLGVAGQLVPIRSGLRNWIAVWEQYFDSWSASYPQDASLPLETMWKRMGFIRFAPEYWLLGVLLTNRISGATNQSQDKAHDVDDASRSSLPVPVAAGSSAQINSVDPILEKYDQTSMRQVNDLIADFRKFHVE</sequence>
<gene>
    <name evidence="11" type="ORF">B0T14DRAFT_559239</name>
</gene>
<dbReference type="InterPro" id="IPR036236">
    <property type="entry name" value="Znf_C2H2_sf"/>
</dbReference>
<evidence type="ECO:0000313" key="11">
    <source>
        <dbReference type="EMBL" id="KAK0631445.1"/>
    </source>
</evidence>
<dbReference type="GO" id="GO:0008270">
    <property type="term" value="F:zinc ion binding"/>
    <property type="evidence" value="ECO:0007669"/>
    <property type="project" value="UniProtKB-KW"/>
</dbReference>
<dbReference type="InterPro" id="IPR036864">
    <property type="entry name" value="Zn2-C6_fun-type_DNA-bd_sf"/>
</dbReference>
<feature type="region of interest" description="Disordered" evidence="8">
    <location>
        <begin position="679"/>
        <end position="699"/>
    </location>
</feature>
<dbReference type="PROSITE" id="PS50048">
    <property type="entry name" value="ZN2_CY6_FUNGAL_2"/>
    <property type="match status" value="1"/>
</dbReference>
<dbReference type="EMBL" id="JAULSU010000001">
    <property type="protein sequence ID" value="KAK0631445.1"/>
    <property type="molecule type" value="Genomic_DNA"/>
</dbReference>
<dbReference type="Pfam" id="PF00172">
    <property type="entry name" value="Zn_clus"/>
    <property type="match status" value="1"/>
</dbReference>
<dbReference type="SUPFAM" id="SSF57667">
    <property type="entry name" value="beta-beta-alpha zinc fingers"/>
    <property type="match status" value="1"/>
</dbReference>
<evidence type="ECO:0000259" key="10">
    <source>
        <dbReference type="PROSITE" id="PS50157"/>
    </source>
</evidence>
<feature type="domain" description="C2H2-type" evidence="10">
    <location>
        <begin position="8"/>
        <end position="35"/>
    </location>
</feature>
<dbReference type="SMART" id="SM00355">
    <property type="entry name" value="ZnF_C2H2"/>
    <property type="match status" value="2"/>
</dbReference>
<dbReference type="SMART" id="SM00066">
    <property type="entry name" value="GAL4"/>
    <property type="match status" value="1"/>
</dbReference>
<dbReference type="GO" id="GO:0000785">
    <property type="term" value="C:chromatin"/>
    <property type="evidence" value="ECO:0007669"/>
    <property type="project" value="TreeGrafter"/>
</dbReference>
<dbReference type="GO" id="GO:0000981">
    <property type="term" value="F:DNA-binding transcription factor activity, RNA polymerase II-specific"/>
    <property type="evidence" value="ECO:0007669"/>
    <property type="project" value="InterPro"/>
</dbReference>
<comment type="caution">
    <text evidence="11">The sequence shown here is derived from an EMBL/GenBank/DDBJ whole genome shotgun (WGS) entry which is preliminary data.</text>
</comment>
<comment type="subcellular location">
    <subcellularLocation>
        <location evidence="1">Nucleus</location>
    </subcellularLocation>
</comment>
<keyword evidence="6" id="KW-0539">Nucleus</keyword>